<dbReference type="Proteomes" id="UP000586093">
    <property type="component" value="Unassembled WGS sequence"/>
</dbReference>
<keyword evidence="3" id="KW-1185">Reference proteome</keyword>
<comment type="caution">
    <text evidence="2">The sequence shown here is derived from an EMBL/GenBank/DDBJ whole genome shotgun (WGS) entry which is preliminary data.</text>
</comment>
<dbReference type="NCBIfam" id="TIGR03790">
    <property type="entry name" value="TIGR03790 family protein"/>
    <property type="match status" value="1"/>
</dbReference>
<proteinExistence type="predicted"/>
<dbReference type="AlphaFoldDB" id="A0A839HKM8"/>
<evidence type="ECO:0000256" key="1">
    <source>
        <dbReference type="SAM" id="MobiDB-lite"/>
    </source>
</evidence>
<evidence type="ECO:0000313" key="2">
    <source>
        <dbReference type="EMBL" id="MBB1161642.1"/>
    </source>
</evidence>
<feature type="region of interest" description="Disordered" evidence="1">
    <location>
        <begin position="1"/>
        <end position="53"/>
    </location>
</feature>
<protein>
    <submittedName>
        <fullName evidence="2">TIGR03790 family protein</fullName>
    </submittedName>
</protein>
<name>A0A839HKM8_9BURK</name>
<reference evidence="2 3" key="1">
    <citation type="submission" date="2020-08" db="EMBL/GenBank/DDBJ databases">
        <title>Aquariorum lacteus gen. nov., sp. nov., a new member of the family Comamonadaceae, isolated from freshwater aquarium.</title>
        <authorList>
            <person name="Chun S.-J."/>
        </authorList>
    </citation>
    <scope>NUCLEOTIDE SEQUENCE [LARGE SCALE GENOMIC DNA]</scope>
    <source>
        <strain evidence="2 3">SJAQ100</strain>
    </source>
</reference>
<accession>A0A839HKM8</accession>
<organism evidence="2 3">
    <name type="scientific">Aquariibacter albus</name>
    <dbReference type="NCBI Taxonomy" id="2759899"/>
    <lineage>
        <taxon>Bacteria</taxon>
        <taxon>Pseudomonadati</taxon>
        <taxon>Pseudomonadota</taxon>
        <taxon>Betaproteobacteria</taxon>
        <taxon>Burkholderiales</taxon>
        <taxon>Sphaerotilaceae</taxon>
        <taxon>Aquariibacter</taxon>
    </lineage>
</organism>
<dbReference type="InterPro" id="IPR022265">
    <property type="entry name" value="CHP03790"/>
</dbReference>
<evidence type="ECO:0000313" key="3">
    <source>
        <dbReference type="Proteomes" id="UP000586093"/>
    </source>
</evidence>
<dbReference type="EMBL" id="JACIVI010000001">
    <property type="protein sequence ID" value="MBB1161642.1"/>
    <property type="molecule type" value="Genomic_DNA"/>
</dbReference>
<sequence>MAGPAAASETAAADTPRPASAAAERPAPFPAAAGRASETPSAGPAAVEPSRSPALPALRVPRLRGRLHAADLGLLINTADPYSLAVGAHYIAARSLRPEQVLRVSLPLRSTLSGEEFEALRQRIASRFGPPGEGRVQALALAWQQPYAVGCASITGALALGPQAVDCAQTCAATLASPYFNSASTRPAAELGLRPAMLLAAPDEAAARALIDRGVAADGRLGLRGAPPVQLALLRSGDARRDVRSALYPPAGPMRGLPLDVVQAPADPPPELPRVLIAQMGLAQLPALDKLHFVPGALADHLTSWGGALDGHHGQSTALAWIAAGATASHGTVSEPCNHVQKFPHPQLLLLHYLQGATAIEAYWKSVAWPGQSLFIGEPLAAPYARR</sequence>
<feature type="compositionally biased region" description="Low complexity" evidence="1">
    <location>
        <begin position="1"/>
        <end position="36"/>
    </location>
</feature>
<gene>
    <name evidence="2" type="ORF">H4F90_06580</name>
</gene>